<organism evidence="1 2">
    <name type="scientific">Aquimarina hainanensis</name>
    <dbReference type="NCBI Taxonomy" id="1578017"/>
    <lineage>
        <taxon>Bacteria</taxon>
        <taxon>Pseudomonadati</taxon>
        <taxon>Bacteroidota</taxon>
        <taxon>Flavobacteriia</taxon>
        <taxon>Flavobacteriales</taxon>
        <taxon>Flavobacteriaceae</taxon>
        <taxon>Aquimarina</taxon>
    </lineage>
</organism>
<dbReference type="RefSeq" id="WP_378255261.1">
    <property type="nucleotide sequence ID" value="NZ_JBHSJV010000001.1"/>
</dbReference>
<proteinExistence type="predicted"/>
<accession>A0ABW5NBZ3</accession>
<comment type="caution">
    <text evidence="1">The sequence shown here is derived from an EMBL/GenBank/DDBJ whole genome shotgun (WGS) entry which is preliminary data.</text>
</comment>
<dbReference type="Proteomes" id="UP001597459">
    <property type="component" value="Unassembled WGS sequence"/>
</dbReference>
<keyword evidence="2" id="KW-1185">Reference proteome</keyword>
<sequence>MVCNLTKISDPGRCISGLGIAIEFKPSDISFIEWNKPNGDREKKYGYR</sequence>
<name>A0ABW5NBZ3_9FLAO</name>
<reference evidence="2" key="1">
    <citation type="journal article" date="2019" name="Int. J. Syst. Evol. Microbiol.">
        <title>The Global Catalogue of Microorganisms (GCM) 10K type strain sequencing project: providing services to taxonomists for standard genome sequencing and annotation.</title>
        <authorList>
            <consortium name="The Broad Institute Genomics Platform"/>
            <consortium name="The Broad Institute Genome Sequencing Center for Infectious Disease"/>
            <person name="Wu L."/>
            <person name="Ma J."/>
        </authorList>
    </citation>
    <scope>NUCLEOTIDE SEQUENCE [LARGE SCALE GENOMIC DNA]</scope>
    <source>
        <strain evidence="2">KCTC 42423</strain>
    </source>
</reference>
<evidence type="ECO:0000313" key="1">
    <source>
        <dbReference type="EMBL" id="MFD2593062.1"/>
    </source>
</evidence>
<protein>
    <submittedName>
        <fullName evidence="1">Uncharacterized protein</fullName>
    </submittedName>
</protein>
<evidence type="ECO:0000313" key="2">
    <source>
        <dbReference type="Proteomes" id="UP001597459"/>
    </source>
</evidence>
<gene>
    <name evidence="1" type="ORF">ACFSTE_19650</name>
</gene>
<dbReference type="EMBL" id="JBHULX010000039">
    <property type="protein sequence ID" value="MFD2593062.1"/>
    <property type="molecule type" value="Genomic_DNA"/>
</dbReference>